<dbReference type="PANTHER" id="PTHR12243">
    <property type="entry name" value="MADF DOMAIN TRANSCRIPTION FACTOR"/>
    <property type="match status" value="1"/>
</dbReference>
<dbReference type="PANTHER" id="PTHR12243:SF69">
    <property type="entry name" value="SI:CH73-59F11.3"/>
    <property type="match status" value="1"/>
</dbReference>
<evidence type="ECO:0000259" key="2">
    <source>
        <dbReference type="PROSITE" id="PS51029"/>
    </source>
</evidence>
<keyword evidence="4" id="KW-1185">Reference proteome</keyword>
<organism evidence="3 4">
    <name type="scientific">Elysia marginata</name>
    <dbReference type="NCBI Taxonomy" id="1093978"/>
    <lineage>
        <taxon>Eukaryota</taxon>
        <taxon>Metazoa</taxon>
        <taxon>Spiralia</taxon>
        <taxon>Lophotrochozoa</taxon>
        <taxon>Mollusca</taxon>
        <taxon>Gastropoda</taxon>
        <taxon>Heterobranchia</taxon>
        <taxon>Euthyneura</taxon>
        <taxon>Panpulmonata</taxon>
        <taxon>Sacoglossa</taxon>
        <taxon>Placobranchoidea</taxon>
        <taxon>Plakobranchidae</taxon>
        <taxon>Elysia</taxon>
    </lineage>
</organism>
<evidence type="ECO:0000256" key="1">
    <source>
        <dbReference type="SAM" id="MobiDB-lite"/>
    </source>
</evidence>
<dbReference type="AlphaFoldDB" id="A0AAV4ET59"/>
<dbReference type="SMART" id="SM00595">
    <property type="entry name" value="MADF"/>
    <property type="match status" value="1"/>
</dbReference>
<feature type="compositionally biased region" description="Polar residues" evidence="1">
    <location>
        <begin position="125"/>
        <end position="148"/>
    </location>
</feature>
<dbReference type="PROSITE" id="PS51029">
    <property type="entry name" value="MADF"/>
    <property type="match status" value="1"/>
</dbReference>
<accession>A0AAV4ET59</accession>
<protein>
    <recommendedName>
        <fullName evidence="2">MADF domain-containing protein</fullName>
    </recommendedName>
</protein>
<comment type="caution">
    <text evidence="3">The sequence shown here is derived from an EMBL/GenBank/DDBJ whole genome shotgun (WGS) entry which is preliminary data.</text>
</comment>
<dbReference type="InterPro" id="IPR006578">
    <property type="entry name" value="MADF-dom"/>
</dbReference>
<dbReference type="GO" id="GO:0005634">
    <property type="term" value="C:nucleus"/>
    <property type="evidence" value="ECO:0007669"/>
    <property type="project" value="TreeGrafter"/>
</dbReference>
<evidence type="ECO:0000313" key="4">
    <source>
        <dbReference type="Proteomes" id="UP000762676"/>
    </source>
</evidence>
<proteinExistence type="predicted"/>
<feature type="domain" description="MADF" evidence="2">
    <location>
        <begin position="10"/>
        <end position="103"/>
    </location>
</feature>
<sequence length="302" mass="34934">MKFSHKVYEKLINLVKERPALYDCQLSEYTDAQLRKNLWENIADELGEHDMNGDDWKKIWRNKRDQFLKKYRDTMNSKSGLVAKAIHRGPFFEQMLFLSDFISPSSKSSSLDQSQELFLEATNNESRLETESLQGSPLHSPATPSISLDETDFPLDESPGLAEAQAQLRRAGMKRRKRGAANDRAVSLRGSISQSTRKSSEGFENFQRMFDKFQEDQSNIYTFLSKKTKELSRESQEWMEDEVMKLYLEARRRDREREAREKMELGTTYQLQMPGTSYNQIVSPTTSTTAHESYTTGADMKA</sequence>
<dbReference type="GO" id="GO:0005667">
    <property type="term" value="C:transcription regulator complex"/>
    <property type="evidence" value="ECO:0007669"/>
    <property type="project" value="TreeGrafter"/>
</dbReference>
<feature type="compositionally biased region" description="Low complexity" evidence="1">
    <location>
        <begin position="285"/>
        <end position="296"/>
    </location>
</feature>
<feature type="compositionally biased region" description="Polar residues" evidence="1">
    <location>
        <begin position="267"/>
        <end position="284"/>
    </location>
</feature>
<name>A0AAV4ET59_9GAST</name>
<dbReference type="EMBL" id="BMAT01007441">
    <property type="protein sequence ID" value="GFR64357.1"/>
    <property type="molecule type" value="Genomic_DNA"/>
</dbReference>
<feature type="region of interest" description="Disordered" evidence="1">
    <location>
        <begin position="256"/>
        <end position="302"/>
    </location>
</feature>
<dbReference type="Proteomes" id="UP000762676">
    <property type="component" value="Unassembled WGS sequence"/>
</dbReference>
<dbReference type="InterPro" id="IPR039353">
    <property type="entry name" value="TF_Adf1"/>
</dbReference>
<dbReference type="Pfam" id="PF10545">
    <property type="entry name" value="MADF_DNA_bdg"/>
    <property type="match status" value="1"/>
</dbReference>
<reference evidence="3 4" key="1">
    <citation type="journal article" date="2021" name="Elife">
        <title>Chloroplast acquisition without the gene transfer in kleptoplastic sea slugs, Plakobranchus ocellatus.</title>
        <authorList>
            <person name="Maeda T."/>
            <person name="Takahashi S."/>
            <person name="Yoshida T."/>
            <person name="Shimamura S."/>
            <person name="Takaki Y."/>
            <person name="Nagai Y."/>
            <person name="Toyoda A."/>
            <person name="Suzuki Y."/>
            <person name="Arimoto A."/>
            <person name="Ishii H."/>
            <person name="Satoh N."/>
            <person name="Nishiyama T."/>
            <person name="Hasebe M."/>
            <person name="Maruyama T."/>
            <person name="Minagawa J."/>
            <person name="Obokata J."/>
            <person name="Shigenobu S."/>
        </authorList>
    </citation>
    <scope>NUCLEOTIDE SEQUENCE [LARGE SCALE GENOMIC DNA]</scope>
</reference>
<feature type="region of interest" description="Disordered" evidence="1">
    <location>
        <begin position="125"/>
        <end position="149"/>
    </location>
</feature>
<evidence type="ECO:0000313" key="3">
    <source>
        <dbReference type="EMBL" id="GFR64357.1"/>
    </source>
</evidence>
<gene>
    <name evidence="3" type="ORF">ElyMa_003630000</name>
</gene>
<dbReference type="GO" id="GO:0006357">
    <property type="term" value="P:regulation of transcription by RNA polymerase II"/>
    <property type="evidence" value="ECO:0007669"/>
    <property type="project" value="TreeGrafter"/>
</dbReference>